<organism evidence="1 2">
    <name type="scientific">Adineta steineri</name>
    <dbReference type="NCBI Taxonomy" id="433720"/>
    <lineage>
        <taxon>Eukaryota</taxon>
        <taxon>Metazoa</taxon>
        <taxon>Spiralia</taxon>
        <taxon>Gnathifera</taxon>
        <taxon>Rotifera</taxon>
        <taxon>Eurotatoria</taxon>
        <taxon>Bdelloidea</taxon>
        <taxon>Adinetida</taxon>
        <taxon>Adinetidae</taxon>
        <taxon>Adineta</taxon>
    </lineage>
</organism>
<feature type="non-terminal residue" evidence="1">
    <location>
        <position position="1"/>
    </location>
</feature>
<evidence type="ECO:0000313" key="2">
    <source>
        <dbReference type="Proteomes" id="UP000663845"/>
    </source>
</evidence>
<protein>
    <submittedName>
        <fullName evidence="1">Uncharacterized protein</fullName>
    </submittedName>
</protein>
<dbReference type="EMBL" id="CAJNOG010008715">
    <property type="protein sequence ID" value="CAF1569723.1"/>
    <property type="molecule type" value="Genomic_DNA"/>
</dbReference>
<comment type="caution">
    <text evidence="1">The sequence shown here is derived from an EMBL/GenBank/DDBJ whole genome shotgun (WGS) entry which is preliminary data.</text>
</comment>
<reference evidence="1" key="1">
    <citation type="submission" date="2021-02" db="EMBL/GenBank/DDBJ databases">
        <authorList>
            <person name="Nowell W R."/>
        </authorList>
    </citation>
    <scope>NUCLEOTIDE SEQUENCE</scope>
</reference>
<proteinExistence type="predicted"/>
<sequence>QAAFMNPPAARSDAKATDVFSLWSNWMQATMALYNPLNYFPTLGTGSVTLPSITLPGMGGSSASSSAGSGFDKQGYVYFPAACTQGKKCPIHVA</sequence>
<name>A0A815YGC7_9BILA</name>
<evidence type="ECO:0000313" key="1">
    <source>
        <dbReference type="EMBL" id="CAF1569723.1"/>
    </source>
</evidence>
<gene>
    <name evidence="1" type="ORF">JYZ213_LOCUS47288</name>
</gene>
<dbReference type="Proteomes" id="UP000663845">
    <property type="component" value="Unassembled WGS sequence"/>
</dbReference>
<accession>A0A815YGC7</accession>
<dbReference type="AlphaFoldDB" id="A0A815YGC7"/>
<feature type="non-terminal residue" evidence="1">
    <location>
        <position position="94"/>
    </location>
</feature>